<organism evidence="4 5">
    <name type="scientific">Pelagibacterium lentulum</name>
    <dbReference type="NCBI Taxonomy" id="2029865"/>
    <lineage>
        <taxon>Bacteria</taxon>
        <taxon>Pseudomonadati</taxon>
        <taxon>Pseudomonadota</taxon>
        <taxon>Alphaproteobacteria</taxon>
        <taxon>Hyphomicrobiales</taxon>
        <taxon>Devosiaceae</taxon>
        <taxon>Pelagibacterium</taxon>
    </lineage>
</organism>
<dbReference type="Proteomes" id="UP000596977">
    <property type="component" value="Unassembled WGS sequence"/>
</dbReference>
<dbReference type="EMBL" id="BMKB01000001">
    <property type="protein sequence ID" value="GGA40593.1"/>
    <property type="molecule type" value="Genomic_DNA"/>
</dbReference>
<gene>
    <name evidence="4" type="ORF">GCM10011499_07710</name>
</gene>
<reference evidence="4 5" key="1">
    <citation type="journal article" date="2014" name="Int. J. Syst. Evol. Microbiol.">
        <title>Complete genome sequence of Corynebacterium casei LMG S-19264T (=DSM 44701T), isolated from a smear-ripened cheese.</title>
        <authorList>
            <consortium name="US DOE Joint Genome Institute (JGI-PGF)"/>
            <person name="Walter F."/>
            <person name="Albersmeier A."/>
            <person name="Kalinowski J."/>
            <person name="Ruckert C."/>
        </authorList>
    </citation>
    <scope>NUCLEOTIDE SEQUENCE [LARGE SCALE GENOMIC DNA]</scope>
    <source>
        <strain evidence="4 5">CGMCC 1.15896</strain>
    </source>
</reference>
<dbReference type="GO" id="GO:0008168">
    <property type="term" value="F:methyltransferase activity"/>
    <property type="evidence" value="ECO:0007669"/>
    <property type="project" value="UniProtKB-KW"/>
</dbReference>
<dbReference type="InterPro" id="IPR041698">
    <property type="entry name" value="Methyltransf_25"/>
</dbReference>
<keyword evidence="1" id="KW-0489">Methyltransferase</keyword>
<dbReference type="PANTHER" id="PTHR43861:SF1">
    <property type="entry name" value="TRANS-ACONITATE 2-METHYLTRANSFERASE"/>
    <property type="match status" value="1"/>
</dbReference>
<dbReference type="Pfam" id="PF13649">
    <property type="entry name" value="Methyltransf_25"/>
    <property type="match status" value="1"/>
</dbReference>
<feature type="domain" description="Methyltransferase" evidence="3">
    <location>
        <begin position="48"/>
        <end position="146"/>
    </location>
</feature>
<sequence>MTHSASLSALDLLRRWDAQQTAYIKYRDQRFDVMANAIKHRCGDAPRVLDLACGPGSTSMAILDRLPGAQIVAVDKDPILLAIARQIFDDRTNVDIRDTDLDTIDWLESLEGNFNAVVSSTALHWLSPDALSRLYFALAERVVEGGLFLNADHLHYDEVSQPEFRELAQQDDESNQSEAHSAGTDTWAQWWDVAQSHPDFAHLAKERELIWEGKAPPPKVTLGYHLETLRSAGFRQTGTIWQYLDDYVVCAIR</sequence>
<evidence type="ECO:0000313" key="5">
    <source>
        <dbReference type="Proteomes" id="UP000596977"/>
    </source>
</evidence>
<dbReference type="InterPro" id="IPR029063">
    <property type="entry name" value="SAM-dependent_MTases_sf"/>
</dbReference>
<dbReference type="PANTHER" id="PTHR43861">
    <property type="entry name" value="TRANS-ACONITATE 2-METHYLTRANSFERASE-RELATED"/>
    <property type="match status" value="1"/>
</dbReference>
<evidence type="ECO:0000256" key="2">
    <source>
        <dbReference type="ARBA" id="ARBA00022679"/>
    </source>
</evidence>
<dbReference type="SUPFAM" id="SSF53335">
    <property type="entry name" value="S-adenosyl-L-methionine-dependent methyltransferases"/>
    <property type="match status" value="1"/>
</dbReference>
<dbReference type="OrthoDB" id="7552502at2"/>
<accession>A0A916VV65</accession>
<evidence type="ECO:0000256" key="1">
    <source>
        <dbReference type="ARBA" id="ARBA00022603"/>
    </source>
</evidence>
<proteinExistence type="predicted"/>
<dbReference type="GO" id="GO:0032259">
    <property type="term" value="P:methylation"/>
    <property type="evidence" value="ECO:0007669"/>
    <property type="project" value="UniProtKB-KW"/>
</dbReference>
<protein>
    <recommendedName>
        <fullName evidence="3">Methyltransferase domain-containing protein</fullName>
    </recommendedName>
</protein>
<evidence type="ECO:0000313" key="4">
    <source>
        <dbReference type="EMBL" id="GGA40593.1"/>
    </source>
</evidence>
<keyword evidence="2" id="KW-0808">Transferase</keyword>
<dbReference type="Gene3D" id="3.40.50.150">
    <property type="entry name" value="Vaccinia Virus protein VP39"/>
    <property type="match status" value="1"/>
</dbReference>
<comment type="caution">
    <text evidence="4">The sequence shown here is derived from an EMBL/GenBank/DDBJ whole genome shotgun (WGS) entry which is preliminary data.</text>
</comment>
<name>A0A916VV65_9HYPH</name>
<dbReference type="CDD" id="cd02440">
    <property type="entry name" value="AdoMet_MTases"/>
    <property type="match status" value="1"/>
</dbReference>
<keyword evidence="5" id="KW-1185">Reference proteome</keyword>
<evidence type="ECO:0000259" key="3">
    <source>
        <dbReference type="Pfam" id="PF13649"/>
    </source>
</evidence>
<dbReference type="AlphaFoldDB" id="A0A916VV65"/>
<dbReference type="RefSeq" id="WP_127073219.1">
    <property type="nucleotide sequence ID" value="NZ_BMKB01000001.1"/>
</dbReference>